<evidence type="ECO:0000313" key="1">
    <source>
        <dbReference type="EMBL" id="KAK5636389.1"/>
    </source>
</evidence>
<dbReference type="EMBL" id="JAWHQM010000068">
    <property type="protein sequence ID" value="KAK5636389.1"/>
    <property type="molecule type" value="Genomic_DNA"/>
</dbReference>
<name>A0AAN7V3I2_9PEZI</name>
<dbReference type="AlphaFoldDB" id="A0AAN7V3I2"/>
<keyword evidence="2" id="KW-1185">Reference proteome</keyword>
<accession>A0AAN7V3I2</accession>
<protein>
    <submittedName>
        <fullName evidence="1">Uncharacterized protein</fullName>
    </submittedName>
</protein>
<evidence type="ECO:0000313" key="2">
    <source>
        <dbReference type="Proteomes" id="UP001305414"/>
    </source>
</evidence>
<sequence>MVREHFRAWASKNLAARLKADASITIENISWKPATFTARYQFCLFIDSVCLESLDHTGSVNGLNFPVVKLLDKEWPGPDVSPEERRKLVEQSDINDFEIPEDYADEADVGWMYMPLYQYVEWYDLICHPSSWHEIYVRPPYVSGGDNDEASLPGHWRRSEIKSD</sequence>
<organism evidence="1 2">
    <name type="scientific">Xylaria bambusicola</name>
    <dbReference type="NCBI Taxonomy" id="326684"/>
    <lineage>
        <taxon>Eukaryota</taxon>
        <taxon>Fungi</taxon>
        <taxon>Dikarya</taxon>
        <taxon>Ascomycota</taxon>
        <taxon>Pezizomycotina</taxon>
        <taxon>Sordariomycetes</taxon>
        <taxon>Xylariomycetidae</taxon>
        <taxon>Xylariales</taxon>
        <taxon>Xylariaceae</taxon>
        <taxon>Xylaria</taxon>
    </lineage>
</organism>
<proteinExistence type="predicted"/>
<dbReference type="Proteomes" id="UP001305414">
    <property type="component" value="Unassembled WGS sequence"/>
</dbReference>
<comment type="caution">
    <text evidence="1">The sequence shown here is derived from an EMBL/GenBank/DDBJ whole genome shotgun (WGS) entry which is preliminary data.</text>
</comment>
<gene>
    <name evidence="1" type="ORF">RRF57_012101</name>
</gene>
<reference evidence="1 2" key="1">
    <citation type="submission" date="2023-10" db="EMBL/GenBank/DDBJ databases">
        <title>Draft genome sequence of Xylaria bambusicola isolate GMP-LS, the root and basal stem rot pathogen of sugarcane in Indonesia.</title>
        <authorList>
            <person name="Selvaraj P."/>
            <person name="Muralishankar V."/>
            <person name="Muruganantham S."/>
            <person name="Sp S."/>
            <person name="Haryani S."/>
            <person name="Lau K.J.X."/>
            <person name="Naqvi N.I."/>
        </authorList>
    </citation>
    <scope>NUCLEOTIDE SEQUENCE [LARGE SCALE GENOMIC DNA]</scope>
    <source>
        <strain evidence="1">GMP-LS</strain>
    </source>
</reference>